<evidence type="ECO:0000256" key="1">
    <source>
        <dbReference type="SAM" id="MobiDB-lite"/>
    </source>
</evidence>
<dbReference type="EMBL" id="JAKNSF020000039">
    <property type="protein sequence ID" value="KAK7727209.1"/>
    <property type="molecule type" value="Genomic_DNA"/>
</dbReference>
<proteinExistence type="predicted"/>
<name>A0ABR1P5V1_DIAER</name>
<organism evidence="3 4">
    <name type="scientific">Diaporthe eres</name>
    <name type="common">Phomopsis oblonga</name>
    <dbReference type="NCBI Taxonomy" id="83184"/>
    <lineage>
        <taxon>Eukaryota</taxon>
        <taxon>Fungi</taxon>
        <taxon>Dikarya</taxon>
        <taxon>Ascomycota</taxon>
        <taxon>Pezizomycotina</taxon>
        <taxon>Sordariomycetes</taxon>
        <taxon>Sordariomycetidae</taxon>
        <taxon>Diaporthales</taxon>
        <taxon>Diaporthaceae</taxon>
        <taxon>Diaporthe</taxon>
        <taxon>Diaporthe eres species complex</taxon>
    </lineage>
</organism>
<evidence type="ECO:0000313" key="3">
    <source>
        <dbReference type="EMBL" id="KAK7727209.1"/>
    </source>
</evidence>
<dbReference type="Proteomes" id="UP001430848">
    <property type="component" value="Unassembled WGS sequence"/>
</dbReference>
<accession>A0ABR1P5V1</accession>
<evidence type="ECO:0000259" key="2">
    <source>
        <dbReference type="Pfam" id="PF06985"/>
    </source>
</evidence>
<keyword evidence="4" id="KW-1185">Reference proteome</keyword>
<dbReference type="InterPro" id="IPR010730">
    <property type="entry name" value="HET"/>
</dbReference>
<evidence type="ECO:0000313" key="4">
    <source>
        <dbReference type="Proteomes" id="UP001430848"/>
    </source>
</evidence>
<dbReference type="PANTHER" id="PTHR33112:SF8">
    <property type="entry name" value="HETEROKARYON INCOMPATIBILITY DOMAIN-CONTAINING PROTEIN"/>
    <property type="match status" value="1"/>
</dbReference>
<comment type="caution">
    <text evidence="3">The sequence shown here is derived from an EMBL/GenBank/DDBJ whole genome shotgun (WGS) entry which is preliminary data.</text>
</comment>
<feature type="region of interest" description="Disordered" evidence="1">
    <location>
        <begin position="613"/>
        <end position="644"/>
    </location>
</feature>
<dbReference type="PANTHER" id="PTHR33112">
    <property type="entry name" value="DOMAIN PROTEIN, PUTATIVE-RELATED"/>
    <property type="match status" value="1"/>
</dbReference>
<protein>
    <recommendedName>
        <fullName evidence="2">Heterokaryon incompatibility domain-containing protein</fullName>
    </recommendedName>
</protein>
<dbReference type="Pfam" id="PF06985">
    <property type="entry name" value="HET"/>
    <property type="match status" value="1"/>
</dbReference>
<sequence length="694" mass="77671">MRRALQGPAAFQRLLRSRGVIRRELTISDPKDEQQLRESGIFCPSCFTFSKDLLSLSIPGGQVTGLPDDLEEPCEEAITWDISLQRLVDAAEKGCHLCAFVATRVFDNRHGHYMGFAALAEEGPGLMGCCARAETSEPSERVKDSVVFLRRFLEKYPDAEFMTVGIPLERDPLTAAYSKLWLCVRSSNVDEDANRILMKMGGPPEITLELYAIKGDDRAELYHPTENEIGQYLALSYLWGDPELHEWKSSATLVANVAERNEGFDRGSLPKALRDALSITEALGMEYIWIDRLCIIQDSRDDKDRELKRMSQYYQNALKLGRVIEEADATYAPSISSGECQELWHAIVAEYSRRQLTRPRDKLLAIGAVASELSTSMCQNVYLVGLWKQRAPSWSWASVDHAVTFDPLPRRDMSPVVEIDVEKTAIQSFRERQFDLVPQGKLQLHCPALKMTDWGSDAVKRNYLMSGPDSPGPDILSLISGGQEKRSWRADTKQFEFPENSIMAFFFAEPVGEQPMPVDAPTLQPTQPEHRLNRSSPEEMAASVLKAFPHQEGPVRVMTIRDGAVTSSLEGLGKQGYTEEFLESLRRMGLDFQHEDLEYGQVSGPPPAVDKGAITQDGSGDNTPVVEAGPVRGQSDTHPEETNASQRWYRTWGLVLAPTDEAGTFERVCAFADMPYPVPLGRTWEDVKTTIVIQ</sequence>
<feature type="domain" description="Heterokaryon incompatibility" evidence="2">
    <location>
        <begin position="232"/>
        <end position="331"/>
    </location>
</feature>
<reference evidence="3 4" key="1">
    <citation type="submission" date="2024-02" db="EMBL/GenBank/DDBJ databases">
        <title>De novo assembly and annotation of 12 fungi associated with fruit tree decline syndrome in Ontario, Canada.</title>
        <authorList>
            <person name="Sulman M."/>
            <person name="Ellouze W."/>
            <person name="Ilyukhin E."/>
        </authorList>
    </citation>
    <scope>NUCLEOTIDE SEQUENCE [LARGE SCALE GENOMIC DNA]</scope>
    <source>
        <strain evidence="3 4">M169</strain>
    </source>
</reference>
<gene>
    <name evidence="3" type="ORF">SLS63_007260</name>
</gene>